<gene>
    <name evidence="5" type="ORF">D9V78_00580</name>
</gene>
<dbReference type="EC" id="7.1.1.-" evidence="4"/>
<feature type="transmembrane region" description="Helical" evidence="4">
    <location>
        <begin position="134"/>
        <end position="155"/>
    </location>
</feature>
<comment type="similarity">
    <text evidence="1 4">Belongs to the complex I subunit 6 family.</text>
</comment>
<dbReference type="GO" id="GO:0016491">
    <property type="term" value="F:oxidoreductase activity"/>
    <property type="evidence" value="ECO:0007669"/>
    <property type="project" value="UniProtKB-KW"/>
</dbReference>
<comment type="catalytic activity">
    <reaction evidence="4">
        <text>a quinone + NADH + 5 H(+)(in) = a quinol + NAD(+) + 4 H(+)(out)</text>
        <dbReference type="Rhea" id="RHEA:57888"/>
        <dbReference type="ChEBI" id="CHEBI:15378"/>
        <dbReference type="ChEBI" id="CHEBI:24646"/>
        <dbReference type="ChEBI" id="CHEBI:57540"/>
        <dbReference type="ChEBI" id="CHEBI:57945"/>
        <dbReference type="ChEBI" id="CHEBI:132124"/>
    </reaction>
</comment>
<comment type="subunit">
    <text evidence="3">Composed of 13 different subunits. Subunits NuoA, H, J, K, L, M, N constitute the membrane sector of the complex.</text>
</comment>
<comment type="function">
    <text evidence="4">NDH-1 shuttles electrons from NADH, via FMN and iron-sulfur (Fe-S) centers, to quinones in the respiratory chain. Couples the redox reaction to proton translocation (for every two electrons transferred, four hydrogen ions are translocated across the cytoplasmic membrane), and thus conserves the redox energy in a proton gradient.</text>
</comment>
<evidence type="ECO:0000313" key="6">
    <source>
        <dbReference type="Proteomes" id="UP000298685"/>
    </source>
</evidence>
<dbReference type="Proteomes" id="UP000298685">
    <property type="component" value="Chromosome"/>
</dbReference>
<sequence>MYLCFYTLSILTILFTILSIIQTKIMYALFYFFISVLTTSGIFFVLGDYMIGSLQMIIYSGAILILFVFVVMLLNFNDMKNNCCSRKYNYFYFFLLISFFYTFFYKIFFCIHRKYIFQVINHLNVLGKILFDPYILLIEFTSILLLSIVIIVFLISKKNK</sequence>
<reference evidence="5 6" key="1">
    <citation type="submission" date="2018-10" db="EMBL/GenBank/DDBJ databases">
        <title>Comparative functional genomics of the obligate endosymbiont Buchnera aphidicola.</title>
        <authorList>
            <person name="Chong R.A."/>
        </authorList>
    </citation>
    <scope>NUCLEOTIDE SEQUENCE [LARGE SCALE GENOMIC DNA]</scope>
    <source>
        <strain evidence="5 6">Ska</strain>
    </source>
</reference>
<dbReference type="PANTHER" id="PTHR33269:SF17">
    <property type="entry name" value="NADH-UBIQUINONE OXIDOREDUCTASE CHAIN 6"/>
    <property type="match status" value="1"/>
</dbReference>
<feature type="transmembrane region" description="Helical" evidence="4">
    <location>
        <begin position="28"/>
        <end position="51"/>
    </location>
</feature>
<keyword evidence="4" id="KW-1133">Transmembrane helix</keyword>
<comment type="subcellular location">
    <subcellularLocation>
        <location evidence="4">Cell membrane</location>
        <topology evidence="4">Multi-pass membrane protein</topology>
    </subcellularLocation>
</comment>
<evidence type="ECO:0000256" key="2">
    <source>
        <dbReference type="ARBA" id="ARBA00019907"/>
    </source>
</evidence>
<protein>
    <recommendedName>
        <fullName evidence="2 4">NADH-quinone oxidoreductase subunit J</fullName>
        <ecNumber evidence="4">7.1.1.-</ecNumber>
    </recommendedName>
</protein>
<dbReference type="InterPro" id="IPR042106">
    <property type="entry name" value="Nuo/plastoQ_OxRdtase_6_NuoJ"/>
</dbReference>
<keyword evidence="4" id="KW-0472">Membrane</keyword>
<accession>A0A4D6Y8D8</accession>
<keyword evidence="4" id="KW-0520">NAD</keyword>
<dbReference type="RefSeq" id="WP_158350402.1">
    <property type="nucleotide sequence ID" value="NZ_CP032999.1"/>
</dbReference>
<keyword evidence="5" id="KW-0560">Oxidoreductase</keyword>
<evidence type="ECO:0000313" key="5">
    <source>
        <dbReference type="EMBL" id="QCI25917.1"/>
    </source>
</evidence>
<organism evidence="5 6">
    <name type="scientific">Buchnera aphidicola</name>
    <name type="common">Sarucallis kahawaluokalani</name>
    <dbReference type="NCBI Taxonomy" id="1241878"/>
    <lineage>
        <taxon>Bacteria</taxon>
        <taxon>Pseudomonadati</taxon>
        <taxon>Pseudomonadota</taxon>
        <taxon>Gammaproteobacteria</taxon>
        <taxon>Enterobacterales</taxon>
        <taxon>Erwiniaceae</taxon>
        <taxon>Buchnera</taxon>
    </lineage>
</organism>
<dbReference type="GO" id="GO:0048038">
    <property type="term" value="F:quinone binding"/>
    <property type="evidence" value="ECO:0007669"/>
    <property type="project" value="UniProtKB-UniRule"/>
</dbReference>
<feature type="transmembrane region" description="Helical" evidence="4">
    <location>
        <begin position="6"/>
        <end position="21"/>
    </location>
</feature>
<evidence type="ECO:0000256" key="4">
    <source>
        <dbReference type="RuleBase" id="RU004429"/>
    </source>
</evidence>
<keyword evidence="4" id="KW-0874">Quinone</keyword>
<dbReference type="AlphaFoldDB" id="A0A4D6Y8D8"/>
<dbReference type="GO" id="GO:0008137">
    <property type="term" value="F:NADH dehydrogenase (ubiquinone) activity"/>
    <property type="evidence" value="ECO:0007669"/>
    <property type="project" value="UniProtKB-UniRule"/>
</dbReference>
<evidence type="ECO:0000256" key="1">
    <source>
        <dbReference type="ARBA" id="ARBA00005698"/>
    </source>
</evidence>
<keyword evidence="4" id="KW-0812">Transmembrane</keyword>
<name>A0A4D6Y8D8_9GAMM</name>
<dbReference type="Pfam" id="PF00499">
    <property type="entry name" value="Oxidored_q3"/>
    <property type="match status" value="1"/>
</dbReference>
<feature type="transmembrane region" description="Helical" evidence="4">
    <location>
        <begin position="57"/>
        <end position="76"/>
    </location>
</feature>
<dbReference type="PANTHER" id="PTHR33269">
    <property type="entry name" value="NADH-UBIQUINONE OXIDOREDUCTASE CHAIN 6"/>
    <property type="match status" value="1"/>
</dbReference>
<evidence type="ECO:0000256" key="3">
    <source>
        <dbReference type="ARBA" id="ARBA00025811"/>
    </source>
</evidence>
<dbReference type="GO" id="GO:0005886">
    <property type="term" value="C:plasma membrane"/>
    <property type="evidence" value="ECO:0007669"/>
    <property type="project" value="UniProtKB-SubCell"/>
</dbReference>
<dbReference type="InterPro" id="IPR001457">
    <property type="entry name" value="NADH_UbQ/plastoQ_OxRdtase_su6"/>
</dbReference>
<keyword evidence="4" id="KW-1003">Cell membrane</keyword>
<feature type="transmembrane region" description="Helical" evidence="4">
    <location>
        <begin position="88"/>
        <end position="108"/>
    </location>
</feature>
<dbReference type="EMBL" id="CP032999">
    <property type="protein sequence ID" value="QCI25917.1"/>
    <property type="molecule type" value="Genomic_DNA"/>
</dbReference>
<dbReference type="OrthoDB" id="9790848at2"/>
<dbReference type="Gene3D" id="1.20.120.1200">
    <property type="entry name" value="NADH-ubiquinone/plastoquinone oxidoreductase chain 6, subunit NuoJ"/>
    <property type="match status" value="1"/>
</dbReference>
<proteinExistence type="inferred from homology"/>